<proteinExistence type="predicted"/>
<feature type="non-terminal residue" evidence="1">
    <location>
        <position position="211"/>
    </location>
</feature>
<gene>
    <name evidence="1" type="ORF">TVAG_604140</name>
</gene>
<dbReference type="AlphaFoldDB" id="A2HD51"/>
<dbReference type="RefSeq" id="XP_001285596.1">
    <property type="nucleotide sequence ID" value="XM_001285595.1"/>
</dbReference>
<protein>
    <submittedName>
        <fullName evidence="1">Uncharacterized protein</fullName>
    </submittedName>
</protein>
<evidence type="ECO:0000313" key="2">
    <source>
        <dbReference type="Proteomes" id="UP000001542"/>
    </source>
</evidence>
<accession>A2HD51</accession>
<evidence type="ECO:0000313" key="1">
    <source>
        <dbReference type="EMBL" id="EAX72666.1"/>
    </source>
</evidence>
<organism evidence="1 2">
    <name type="scientific">Trichomonas vaginalis (strain ATCC PRA-98 / G3)</name>
    <dbReference type="NCBI Taxonomy" id="412133"/>
    <lineage>
        <taxon>Eukaryota</taxon>
        <taxon>Metamonada</taxon>
        <taxon>Parabasalia</taxon>
        <taxon>Trichomonadida</taxon>
        <taxon>Trichomonadidae</taxon>
        <taxon>Trichomonas</taxon>
    </lineage>
</organism>
<keyword evidence="2" id="KW-1185">Reference proteome</keyword>
<dbReference type="InParanoid" id="A2HD51"/>
<sequence>MSIFQAFTPEEVESIRSVVMIGHQNDEMLLTNCTRRPIQETRAFIKRFKKYLMYPQTPSSEIADMANKQYVAIITAARAKNKMHPQSLSSAHSMVNLALPLSTSKDSLPLKFRVKFGRFDNENEINFPKPPIPTRSRSVSNDLNREIDEPPLKRIDIPVIPPSNFKFPHAVRNPEEVTPGELAAVLKNTDGPTIICRVIALKTINDTPHAL</sequence>
<dbReference type="VEuPathDB" id="TrichDB:TVAGG3_0710410"/>
<dbReference type="KEGG" id="tva:4730057"/>
<reference evidence="1" key="1">
    <citation type="submission" date="2006-10" db="EMBL/GenBank/DDBJ databases">
        <authorList>
            <person name="Amadeo P."/>
            <person name="Zhao Q."/>
            <person name="Wortman J."/>
            <person name="Fraser-Liggett C."/>
            <person name="Carlton J."/>
        </authorList>
    </citation>
    <scope>NUCLEOTIDE SEQUENCE</scope>
    <source>
        <strain evidence="1">G3</strain>
    </source>
</reference>
<name>A2HD51_TRIV3</name>
<dbReference type="OrthoDB" id="10263006at2759"/>
<dbReference type="VEuPathDB" id="TrichDB:TVAG_604140"/>
<dbReference type="Proteomes" id="UP000001542">
    <property type="component" value="Unassembled WGS sequence"/>
</dbReference>
<reference evidence="1" key="2">
    <citation type="journal article" date="2007" name="Science">
        <title>Draft genome sequence of the sexually transmitted pathogen Trichomonas vaginalis.</title>
        <authorList>
            <person name="Carlton J.M."/>
            <person name="Hirt R.P."/>
            <person name="Silva J.C."/>
            <person name="Delcher A.L."/>
            <person name="Schatz M."/>
            <person name="Zhao Q."/>
            <person name="Wortman J.R."/>
            <person name="Bidwell S.L."/>
            <person name="Alsmark U.C.M."/>
            <person name="Besteiro S."/>
            <person name="Sicheritz-Ponten T."/>
            <person name="Noel C.J."/>
            <person name="Dacks J.B."/>
            <person name="Foster P.G."/>
            <person name="Simillion C."/>
            <person name="Van de Peer Y."/>
            <person name="Miranda-Saavedra D."/>
            <person name="Barton G.J."/>
            <person name="Westrop G.D."/>
            <person name="Mueller S."/>
            <person name="Dessi D."/>
            <person name="Fiori P.L."/>
            <person name="Ren Q."/>
            <person name="Paulsen I."/>
            <person name="Zhang H."/>
            <person name="Bastida-Corcuera F.D."/>
            <person name="Simoes-Barbosa A."/>
            <person name="Brown M.T."/>
            <person name="Hayes R.D."/>
            <person name="Mukherjee M."/>
            <person name="Okumura C.Y."/>
            <person name="Schneider R."/>
            <person name="Smith A.J."/>
            <person name="Vanacova S."/>
            <person name="Villalvazo M."/>
            <person name="Haas B.J."/>
            <person name="Pertea M."/>
            <person name="Feldblyum T.V."/>
            <person name="Utterback T.R."/>
            <person name="Shu C.L."/>
            <person name="Osoegawa K."/>
            <person name="de Jong P.J."/>
            <person name="Hrdy I."/>
            <person name="Horvathova L."/>
            <person name="Zubacova Z."/>
            <person name="Dolezal P."/>
            <person name="Malik S.B."/>
            <person name="Logsdon J.M. Jr."/>
            <person name="Henze K."/>
            <person name="Gupta A."/>
            <person name="Wang C.C."/>
            <person name="Dunne R.L."/>
            <person name="Upcroft J.A."/>
            <person name="Upcroft P."/>
            <person name="White O."/>
            <person name="Salzberg S.L."/>
            <person name="Tang P."/>
            <person name="Chiu C.-H."/>
            <person name="Lee Y.-S."/>
            <person name="Embley T.M."/>
            <person name="Coombs G.H."/>
            <person name="Mottram J.C."/>
            <person name="Tachezy J."/>
            <person name="Fraser-Liggett C.M."/>
            <person name="Johnson P.J."/>
        </authorList>
    </citation>
    <scope>NUCLEOTIDE SEQUENCE [LARGE SCALE GENOMIC DNA]</scope>
    <source>
        <strain evidence="1">G3</strain>
    </source>
</reference>
<dbReference type="EMBL" id="DS131600">
    <property type="protein sequence ID" value="EAX72666.1"/>
    <property type="molecule type" value="Genomic_DNA"/>
</dbReference>